<name>A0ABN1ICJ6_9GAMM</name>
<dbReference type="EMBL" id="BAAAEU010000002">
    <property type="protein sequence ID" value="GAA0706731.1"/>
    <property type="molecule type" value="Genomic_DNA"/>
</dbReference>
<dbReference type="Pfam" id="PF07676">
    <property type="entry name" value="PD40"/>
    <property type="match status" value="3"/>
</dbReference>
<evidence type="ECO:0000313" key="3">
    <source>
        <dbReference type="Proteomes" id="UP001501523"/>
    </source>
</evidence>
<keyword evidence="3" id="KW-1185">Reference proteome</keyword>
<dbReference type="Gene3D" id="2.120.10.30">
    <property type="entry name" value="TolB, C-terminal domain"/>
    <property type="match status" value="2"/>
</dbReference>
<organism evidence="2 3">
    <name type="scientific">Dokdonella soli</name>
    <dbReference type="NCBI Taxonomy" id="529810"/>
    <lineage>
        <taxon>Bacteria</taxon>
        <taxon>Pseudomonadati</taxon>
        <taxon>Pseudomonadota</taxon>
        <taxon>Gammaproteobacteria</taxon>
        <taxon>Lysobacterales</taxon>
        <taxon>Rhodanobacteraceae</taxon>
        <taxon>Dokdonella</taxon>
    </lineage>
</organism>
<reference evidence="2 3" key="1">
    <citation type="journal article" date="2019" name="Int. J. Syst. Evol. Microbiol.">
        <title>The Global Catalogue of Microorganisms (GCM) 10K type strain sequencing project: providing services to taxonomists for standard genome sequencing and annotation.</title>
        <authorList>
            <consortium name="The Broad Institute Genomics Platform"/>
            <consortium name="The Broad Institute Genome Sequencing Center for Infectious Disease"/>
            <person name="Wu L."/>
            <person name="Ma J."/>
        </authorList>
    </citation>
    <scope>NUCLEOTIDE SEQUENCE [LARGE SCALE GENOMIC DNA]</scope>
    <source>
        <strain evidence="2 3">JCM 15421</strain>
    </source>
</reference>
<proteinExistence type="predicted"/>
<dbReference type="InterPro" id="IPR011042">
    <property type="entry name" value="6-blade_b-propeller_TolB-like"/>
</dbReference>
<dbReference type="InterPro" id="IPR011659">
    <property type="entry name" value="WD40"/>
</dbReference>
<gene>
    <name evidence="2" type="ORF">GCM10009105_04970</name>
</gene>
<evidence type="ECO:0000313" key="2">
    <source>
        <dbReference type="EMBL" id="GAA0706731.1"/>
    </source>
</evidence>
<sequence length="344" mass="36527">MKSKQTRLTGIAVRAVLASGLVISAISHAAESSVAAAGPQVFAPGVISGPAHDSAPAFTPDGNTVYFGRSSAAQSTILVSQRAGSGWSVPQIAPFSGEWNDMEPAMAPDGSYLVFVSNRPASASGAPIEGKFNGGAQKGGNIWRVDRRGEGWNTPVRLPDAINTNTTTFAPSLAADGSVWFMTTDATSGKFRLYRSQYRNGAYEPAVALPFSDGSVTDVDPAVAPDESFVVFGSGRVPKRGIDLFIAFRDNGHWSEPVWLGDVVNSPGSDAEARLSPDHRTLYFSSERTVPVTFPRSRTQAIADHARMQAWDNGNYNIWSVSLAPWLDAHRTGVAISTIAPASK</sequence>
<comment type="caution">
    <text evidence="2">The sequence shown here is derived from an EMBL/GenBank/DDBJ whole genome shotgun (WGS) entry which is preliminary data.</text>
</comment>
<dbReference type="SUPFAM" id="SSF82171">
    <property type="entry name" value="DPP6 N-terminal domain-like"/>
    <property type="match status" value="1"/>
</dbReference>
<dbReference type="Proteomes" id="UP001501523">
    <property type="component" value="Unassembled WGS sequence"/>
</dbReference>
<feature type="signal peptide" evidence="1">
    <location>
        <begin position="1"/>
        <end position="29"/>
    </location>
</feature>
<evidence type="ECO:0008006" key="4">
    <source>
        <dbReference type="Google" id="ProtNLM"/>
    </source>
</evidence>
<protein>
    <recommendedName>
        <fullName evidence="4">WD40-like Beta Propeller Repeat</fullName>
    </recommendedName>
</protein>
<evidence type="ECO:0000256" key="1">
    <source>
        <dbReference type="SAM" id="SignalP"/>
    </source>
</evidence>
<dbReference type="RefSeq" id="WP_343786816.1">
    <property type="nucleotide sequence ID" value="NZ_BAAAEU010000002.1"/>
</dbReference>
<feature type="chain" id="PRO_5046411610" description="WD40-like Beta Propeller Repeat" evidence="1">
    <location>
        <begin position="30"/>
        <end position="344"/>
    </location>
</feature>
<accession>A0ABN1ICJ6</accession>
<keyword evidence="1" id="KW-0732">Signal</keyword>